<organism evidence="3">
    <name type="scientific">Spathaspora passalidarum (strain NRRL Y-27907 / 11-Y1)</name>
    <dbReference type="NCBI Taxonomy" id="619300"/>
    <lineage>
        <taxon>Eukaryota</taxon>
        <taxon>Fungi</taxon>
        <taxon>Dikarya</taxon>
        <taxon>Ascomycota</taxon>
        <taxon>Saccharomycotina</taxon>
        <taxon>Pichiomycetes</taxon>
        <taxon>Debaryomycetaceae</taxon>
        <taxon>Spathaspora</taxon>
    </lineage>
</organism>
<protein>
    <submittedName>
        <fullName evidence="2">Uncharacterized protein</fullName>
    </submittedName>
</protein>
<dbReference type="RefSeq" id="XP_007373635.1">
    <property type="nucleotide sequence ID" value="XM_007373573.1"/>
</dbReference>
<gene>
    <name evidence="2" type="ORF">SPAPADRAFT_59470</name>
</gene>
<evidence type="ECO:0000313" key="3">
    <source>
        <dbReference type="Proteomes" id="UP000000709"/>
    </source>
</evidence>
<name>G3AK00_SPAPN</name>
<dbReference type="EMBL" id="GL996500">
    <property type="protein sequence ID" value="EGW34051.1"/>
    <property type="molecule type" value="Genomic_DNA"/>
</dbReference>
<dbReference type="AlphaFoldDB" id="G3AK00"/>
<keyword evidence="3" id="KW-1185">Reference proteome</keyword>
<accession>G3AK00</accession>
<dbReference type="KEGG" id="spaa:SPAPADRAFT_59470"/>
<dbReference type="HOGENOM" id="CLU_2256569_0_0_1"/>
<keyword evidence="1" id="KW-1133">Transmembrane helix</keyword>
<evidence type="ECO:0000313" key="2">
    <source>
        <dbReference type="EMBL" id="EGW34051.1"/>
    </source>
</evidence>
<dbReference type="InParanoid" id="G3AK00"/>
<keyword evidence="1" id="KW-0472">Membrane</keyword>
<dbReference type="GeneID" id="18872930"/>
<feature type="non-terminal residue" evidence="2">
    <location>
        <position position="104"/>
    </location>
</feature>
<evidence type="ECO:0000256" key="1">
    <source>
        <dbReference type="SAM" id="Phobius"/>
    </source>
</evidence>
<feature type="transmembrane region" description="Helical" evidence="1">
    <location>
        <begin position="15"/>
        <end position="33"/>
    </location>
</feature>
<sequence>MPDQIHNEYHHQLEFMFFFAFYAFIAKFGGVFGPSGNQLYESLSNEDQLNARYEIFDQFVEVARKHTSKRYKELCKTAEGRKKFDEIAKMFGFTKATKDVQIHD</sequence>
<dbReference type="Proteomes" id="UP000000709">
    <property type="component" value="Unassembled WGS sequence"/>
</dbReference>
<proteinExistence type="predicted"/>
<keyword evidence="1" id="KW-0812">Transmembrane</keyword>
<reference evidence="2 3" key="1">
    <citation type="journal article" date="2011" name="Proc. Natl. Acad. Sci. U.S.A.">
        <title>Comparative genomics of xylose-fermenting fungi for enhanced biofuel production.</title>
        <authorList>
            <person name="Wohlbach D.J."/>
            <person name="Kuo A."/>
            <person name="Sato T.K."/>
            <person name="Potts K.M."/>
            <person name="Salamov A.A."/>
            <person name="LaButti K.M."/>
            <person name="Sun H."/>
            <person name="Clum A."/>
            <person name="Pangilinan J.L."/>
            <person name="Lindquist E.A."/>
            <person name="Lucas S."/>
            <person name="Lapidus A."/>
            <person name="Jin M."/>
            <person name="Gunawan C."/>
            <person name="Balan V."/>
            <person name="Dale B.E."/>
            <person name="Jeffries T.W."/>
            <person name="Zinkel R."/>
            <person name="Barry K.W."/>
            <person name="Grigoriev I.V."/>
            <person name="Gasch A.P."/>
        </authorList>
    </citation>
    <scope>NUCLEOTIDE SEQUENCE [LARGE SCALE GENOMIC DNA]</scope>
    <source>
        <strain evidence="3">NRRL Y-27907 / 11-Y1</strain>
    </source>
</reference>